<dbReference type="AlphaFoldDB" id="A0A4Z0Q956"/>
<accession>A0A4Z0Q956</accession>
<comment type="caution">
    <text evidence="1">The sequence shown here is derived from an EMBL/GenBank/DDBJ whole genome shotgun (WGS) entry which is preliminary data.</text>
</comment>
<protein>
    <submittedName>
        <fullName evidence="1">Uncharacterized protein</fullName>
    </submittedName>
</protein>
<dbReference type="Proteomes" id="UP000298471">
    <property type="component" value="Unassembled WGS sequence"/>
</dbReference>
<evidence type="ECO:0000313" key="2">
    <source>
        <dbReference type="Proteomes" id="UP000298471"/>
    </source>
</evidence>
<keyword evidence="2" id="KW-1185">Reference proteome</keyword>
<name>A0A4Z0Q956_9BACT</name>
<sequence>MPRTATTLTIAKPCAESWQQMSPVTPQSRHCAACCEVVADFTQMSDGEIMHFLRHNPAVSCGRFTEGQLGRQLQQAPLPAPRWRTWLAATATVLGLREAAALESRAQKANLEVADIPRPVAAGSWSFSPADELTKQETREQQASEMATPEGRITVRGTVHNRWGLPLAKARVRLYGQPDYVAKTNALGHFVLELPASLVTPEAELWVSRLWHRSQSVGVASSPARRYHFFLKRRSRRIISGKFR</sequence>
<dbReference type="EMBL" id="SRMB01000003">
    <property type="protein sequence ID" value="TGE26540.1"/>
    <property type="molecule type" value="Genomic_DNA"/>
</dbReference>
<dbReference type="InterPro" id="IPR008969">
    <property type="entry name" value="CarboxyPept-like_regulatory"/>
</dbReference>
<organism evidence="1 2">
    <name type="scientific">Hymenobacter metallicola</name>
    <dbReference type="NCBI Taxonomy" id="2563114"/>
    <lineage>
        <taxon>Bacteria</taxon>
        <taxon>Pseudomonadati</taxon>
        <taxon>Bacteroidota</taxon>
        <taxon>Cytophagia</taxon>
        <taxon>Cytophagales</taxon>
        <taxon>Hymenobacteraceae</taxon>
        <taxon>Hymenobacter</taxon>
    </lineage>
</organism>
<dbReference type="OrthoDB" id="7432683at2"/>
<dbReference type="SUPFAM" id="SSF49464">
    <property type="entry name" value="Carboxypeptidase regulatory domain-like"/>
    <property type="match status" value="1"/>
</dbReference>
<proteinExistence type="predicted"/>
<dbReference type="RefSeq" id="WP_135396449.1">
    <property type="nucleotide sequence ID" value="NZ_SRMB01000003.1"/>
</dbReference>
<reference evidence="1 2" key="1">
    <citation type="submission" date="2019-04" db="EMBL/GenBank/DDBJ databases">
        <authorList>
            <person name="Feng G."/>
            <person name="Zhang J."/>
            <person name="Zhu H."/>
        </authorList>
    </citation>
    <scope>NUCLEOTIDE SEQUENCE [LARGE SCALE GENOMIC DNA]</scope>
    <source>
        <strain evidence="1 2">9PBR-1</strain>
    </source>
</reference>
<gene>
    <name evidence="1" type="ORF">E5K02_17260</name>
</gene>
<evidence type="ECO:0000313" key="1">
    <source>
        <dbReference type="EMBL" id="TGE26540.1"/>
    </source>
</evidence>